<dbReference type="SMART" id="SM00546">
    <property type="entry name" value="CUE"/>
    <property type="match status" value="1"/>
</dbReference>
<feature type="compositionally biased region" description="Basic residues" evidence="2">
    <location>
        <begin position="136"/>
        <end position="147"/>
    </location>
</feature>
<dbReference type="GeneID" id="30983027"/>
<gene>
    <name evidence="4" type="ORF">CANTADRAFT_42018</name>
</gene>
<dbReference type="InterPro" id="IPR009060">
    <property type="entry name" value="UBA-like_sf"/>
</dbReference>
<protein>
    <recommendedName>
        <fullName evidence="3">CUE domain-containing protein</fullName>
    </recommendedName>
</protein>
<dbReference type="EMBL" id="KV453913">
    <property type="protein sequence ID" value="ODV78542.1"/>
    <property type="molecule type" value="Genomic_DNA"/>
</dbReference>
<dbReference type="CDD" id="cd14372">
    <property type="entry name" value="CUE_Cue5p_like"/>
    <property type="match status" value="1"/>
</dbReference>
<evidence type="ECO:0000259" key="3">
    <source>
        <dbReference type="PROSITE" id="PS51140"/>
    </source>
</evidence>
<keyword evidence="1" id="KW-0833">Ubl conjugation pathway</keyword>
<dbReference type="PROSITE" id="PS51140">
    <property type="entry name" value="CUE"/>
    <property type="match status" value="1"/>
</dbReference>
<proteinExistence type="predicted"/>
<dbReference type="SUPFAM" id="SSF46934">
    <property type="entry name" value="UBA-like"/>
    <property type="match status" value="1"/>
</dbReference>
<dbReference type="OrthoDB" id="9942608at2759"/>
<dbReference type="AlphaFoldDB" id="A0A1E4SGK1"/>
<evidence type="ECO:0000313" key="5">
    <source>
        <dbReference type="Proteomes" id="UP000094285"/>
    </source>
</evidence>
<accession>A0A1E4SGK1</accession>
<feature type="non-terminal residue" evidence="4">
    <location>
        <position position="1"/>
    </location>
</feature>
<dbReference type="Gene3D" id="1.10.8.10">
    <property type="entry name" value="DNA helicase RuvA subunit, C-terminal domain"/>
    <property type="match status" value="1"/>
</dbReference>
<feature type="region of interest" description="Disordered" evidence="2">
    <location>
        <begin position="1"/>
        <end position="44"/>
    </location>
</feature>
<dbReference type="GO" id="GO:0006511">
    <property type="term" value="P:ubiquitin-dependent protein catabolic process"/>
    <property type="evidence" value="ECO:0007669"/>
    <property type="project" value="TreeGrafter"/>
</dbReference>
<dbReference type="RefSeq" id="XP_020063664.1">
    <property type="nucleotide sequence ID" value="XM_020208891.2"/>
</dbReference>
<feature type="compositionally biased region" description="Basic and acidic residues" evidence="2">
    <location>
        <begin position="230"/>
        <end position="269"/>
    </location>
</feature>
<feature type="compositionally biased region" description="Basic and acidic residues" evidence="2">
    <location>
        <begin position="1"/>
        <end position="16"/>
    </location>
</feature>
<sequence>KDNKAANPAKDTKESPIEEVSLNDDKDAEAKPPAQPPRPVDPLTQVTNDLKDAFPNIEDKLITAVLIASQGSVDPAFNALLYISDPSFKPEIPAPVVPSNKAAGKKSVAFSEHALTDDELLARKLQKEFELEDERRRRRHAEKKRNAQRGSQNQPQRNPDDSPDEFEQIKETFTQGLEEARTTLNSWVSGIAKKFDGNDDEYQEKPKQNTKLFGALGGSSFNSNNKRQNARFDEDPEILSHDFHNRISLTDNDKEELPALPNRNKEQSDKGTGAGPGSKPLPAVGKKWQPLNSDVPANSDAFLVTDSEDEDTGVANYNTKK</sequence>
<dbReference type="InterPro" id="IPR003892">
    <property type="entry name" value="CUE"/>
</dbReference>
<feature type="compositionally biased region" description="Polar residues" evidence="2">
    <location>
        <begin position="148"/>
        <end position="157"/>
    </location>
</feature>
<dbReference type="GO" id="GO:0031624">
    <property type="term" value="F:ubiquitin conjugating enzyme binding"/>
    <property type="evidence" value="ECO:0007669"/>
    <property type="project" value="TreeGrafter"/>
</dbReference>
<feature type="region of interest" description="Disordered" evidence="2">
    <location>
        <begin position="131"/>
        <end position="165"/>
    </location>
</feature>
<name>A0A1E4SGK1_9ASCO</name>
<organism evidence="4 5">
    <name type="scientific">Suhomyces tanzawaensis NRRL Y-17324</name>
    <dbReference type="NCBI Taxonomy" id="984487"/>
    <lineage>
        <taxon>Eukaryota</taxon>
        <taxon>Fungi</taxon>
        <taxon>Dikarya</taxon>
        <taxon>Ascomycota</taxon>
        <taxon>Saccharomycotina</taxon>
        <taxon>Pichiomycetes</taxon>
        <taxon>Debaryomycetaceae</taxon>
        <taxon>Suhomyces</taxon>
    </lineage>
</organism>
<dbReference type="InterPro" id="IPR041807">
    <property type="entry name" value="Cue5/Don1_CUE"/>
</dbReference>
<reference evidence="5" key="1">
    <citation type="submission" date="2016-05" db="EMBL/GenBank/DDBJ databases">
        <title>Comparative genomics of biotechnologically important yeasts.</title>
        <authorList>
            <consortium name="DOE Joint Genome Institute"/>
            <person name="Riley R."/>
            <person name="Haridas S."/>
            <person name="Wolfe K.H."/>
            <person name="Lopes M.R."/>
            <person name="Hittinger C.T."/>
            <person name="Goker M."/>
            <person name="Salamov A."/>
            <person name="Wisecaver J."/>
            <person name="Long T.M."/>
            <person name="Aerts A.L."/>
            <person name="Barry K."/>
            <person name="Choi C."/>
            <person name="Clum A."/>
            <person name="Coughlan A.Y."/>
            <person name="Deshpande S."/>
            <person name="Douglass A.P."/>
            <person name="Hanson S.J."/>
            <person name="Klenk H.-P."/>
            <person name="Labutti K."/>
            <person name="Lapidus A."/>
            <person name="Lindquist E."/>
            <person name="Lipzen A."/>
            <person name="Meier-Kolthoff J.P."/>
            <person name="Ohm R.A."/>
            <person name="Otillar R.P."/>
            <person name="Pangilinan J."/>
            <person name="Peng Y."/>
            <person name="Rokas A."/>
            <person name="Rosa C.A."/>
            <person name="Scheuner C."/>
            <person name="Sibirny A.A."/>
            <person name="Slot J.C."/>
            <person name="Stielow J.B."/>
            <person name="Sun H."/>
            <person name="Kurtzman C.P."/>
            <person name="Blackwell M."/>
            <person name="Grigoriev I.V."/>
            <person name="Jeffries T.W."/>
        </authorList>
    </citation>
    <scope>NUCLEOTIDE SEQUENCE [LARGE SCALE GENOMIC DNA]</scope>
    <source>
        <strain evidence="5">NRRL Y-17324</strain>
    </source>
</reference>
<feature type="domain" description="CUE" evidence="3">
    <location>
        <begin position="42"/>
        <end position="85"/>
    </location>
</feature>
<dbReference type="PANTHER" id="PTHR16461:SF5">
    <property type="entry name" value="TOLL-INTERACTING PROTEIN"/>
    <property type="match status" value="1"/>
</dbReference>
<dbReference type="GO" id="GO:0005737">
    <property type="term" value="C:cytoplasm"/>
    <property type="evidence" value="ECO:0007669"/>
    <property type="project" value="TreeGrafter"/>
</dbReference>
<dbReference type="PANTHER" id="PTHR16461">
    <property type="entry name" value="TOLL-INTERACTING PROTEIN"/>
    <property type="match status" value="1"/>
</dbReference>
<evidence type="ECO:0000256" key="2">
    <source>
        <dbReference type="SAM" id="MobiDB-lite"/>
    </source>
</evidence>
<feature type="region of interest" description="Disordered" evidence="2">
    <location>
        <begin position="211"/>
        <end position="321"/>
    </location>
</feature>
<dbReference type="Pfam" id="PF02845">
    <property type="entry name" value="CUE"/>
    <property type="match status" value="1"/>
</dbReference>
<evidence type="ECO:0000313" key="4">
    <source>
        <dbReference type="EMBL" id="ODV78542.1"/>
    </source>
</evidence>
<dbReference type="GO" id="GO:0043130">
    <property type="term" value="F:ubiquitin binding"/>
    <property type="evidence" value="ECO:0007669"/>
    <property type="project" value="InterPro"/>
</dbReference>
<feature type="non-terminal residue" evidence="4">
    <location>
        <position position="321"/>
    </location>
</feature>
<dbReference type="FunFam" id="1.10.8.10:FF:000064">
    <property type="entry name" value="Similar to CUE domain-containing protein"/>
    <property type="match status" value="1"/>
</dbReference>
<evidence type="ECO:0000256" key="1">
    <source>
        <dbReference type="ARBA" id="ARBA00022786"/>
    </source>
</evidence>
<dbReference type="STRING" id="984487.A0A1E4SGK1"/>
<dbReference type="Proteomes" id="UP000094285">
    <property type="component" value="Unassembled WGS sequence"/>
</dbReference>
<keyword evidence="5" id="KW-1185">Reference proteome</keyword>